<accession>A0ABP9QPH9</accession>
<dbReference type="Proteomes" id="UP001500192">
    <property type="component" value="Unassembled WGS sequence"/>
</dbReference>
<organism evidence="1 2">
    <name type="scientific">Amycolatopsis dongchuanensis</name>
    <dbReference type="NCBI Taxonomy" id="1070866"/>
    <lineage>
        <taxon>Bacteria</taxon>
        <taxon>Bacillati</taxon>
        <taxon>Actinomycetota</taxon>
        <taxon>Actinomycetes</taxon>
        <taxon>Pseudonocardiales</taxon>
        <taxon>Pseudonocardiaceae</taxon>
        <taxon>Amycolatopsis</taxon>
    </lineage>
</organism>
<gene>
    <name evidence="1" type="ORF">GCM10023214_36080</name>
</gene>
<sequence length="93" mass="10069">MPGSAISPAIEAVLTMAPPPAARMWAISYFIDRNTPLVFNNAGVHWKSTVRERAAGATVLSREEFAAAVRDAYKCLHRPAELAANPRAVTEYG</sequence>
<comment type="caution">
    <text evidence="1">The sequence shown here is derived from an EMBL/GenBank/DDBJ whole genome shotgun (WGS) entry which is preliminary data.</text>
</comment>
<reference evidence="2" key="1">
    <citation type="journal article" date="2019" name="Int. J. Syst. Evol. Microbiol.">
        <title>The Global Catalogue of Microorganisms (GCM) 10K type strain sequencing project: providing services to taxonomists for standard genome sequencing and annotation.</title>
        <authorList>
            <consortium name="The Broad Institute Genomics Platform"/>
            <consortium name="The Broad Institute Genome Sequencing Center for Infectious Disease"/>
            <person name="Wu L."/>
            <person name="Ma J."/>
        </authorList>
    </citation>
    <scope>NUCLEOTIDE SEQUENCE [LARGE SCALE GENOMIC DNA]</scope>
    <source>
        <strain evidence="2">JCM 18054</strain>
    </source>
</reference>
<keyword evidence="2" id="KW-1185">Reference proteome</keyword>
<evidence type="ECO:0000313" key="2">
    <source>
        <dbReference type="Proteomes" id="UP001500192"/>
    </source>
</evidence>
<dbReference type="EMBL" id="BAABIB010000075">
    <property type="protein sequence ID" value="GAA5165321.1"/>
    <property type="molecule type" value="Genomic_DNA"/>
</dbReference>
<evidence type="ECO:0000313" key="1">
    <source>
        <dbReference type="EMBL" id="GAA5165321.1"/>
    </source>
</evidence>
<proteinExistence type="predicted"/>
<name>A0ABP9QPH9_9PSEU</name>
<protein>
    <submittedName>
        <fullName evidence="1">Uncharacterized protein</fullName>
    </submittedName>
</protein>